<evidence type="ECO:0000313" key="4">
    <source>
        <dbReference type="Proteomes" id="UP001303046"/>
    </source>
</evidence>
<sequence>MSDVSNPFSAWETLPEDEPPLCIAVRRPVSPPRHYEAVNRCGGDGGIEKEDGKCHSRLLLKSLQQPRPHASSPSERKWTCRSRGPLFRSRTCHRYLPPVLINTLTRVFTRYLSQCKVPKQWKTNKTVLLYKKGDPQDIGNYRPICLLSVIYKLFTRVILNRIERALDEGQPCEQPGFRKWFSAIDHIHTFSKLTEVSREYKMPLCLTFIDLKKVFDTVESEAVMEALDNQGVPTPYIKILGELYSNLTTKISPFYNDVIIDVKRGVRQGDTMRVKVDGRHLHHLRFADHRSYNSKHQMERMLAEFDETRKKIRLRLNLDKDDVYEERMGREINMMNDLTSELGRRKRVAWGAYKSIEDVVKRTKNIRLRAHLFITTVLSALTCASETLVFRKQEENAISIIERGIERAGNVMRFNDKRWTRAVSEWIPRDIKPTAGRAPTQWSDLFRKSFFEFLAKRDATGQHLRAIGTNISVTGTRCKSMNNGSTSDTGEPSVTPTDMMSPISMRVFVNMSTQHIHLLRVPGEGLNRAPPVPLCAVGQDSSRRVSKKDSSSRKNKLDSRKMQKLDLRRISAARRRPDADSTRRRR</sequence>
<comment type="caution">
    <text evidence="3">The sequence shown here is derived from an EMBL/GenBank/DDBJ whole genome shotgun (WGS) entry which is preliminary data.</text>
</comment>
<protein>
    <recommendedName>
        <fullName evidence="2">Reverse transcriptase domain-containing protein</fullName>
    </recommendedName>
</protein>
<gene>
    <name evidence="3" type="primary">Necator_chrIV.g15560</name>
    <name evidence="3" type="ORF">RB195_002265</name>
</gene>
<dbReference type="Pfam" id="PF00078">
    <property type="entry name" value="RVT_1"/>
    <property type="match status" value="1"/>
</dbReference>
<dbReference type="CDD" id="cd01650">
    <property type="entry name" value="RT_nLTR_like"/>
    <property type="match status" value="1"/>
</dbReference>
<reference evidence="3 4" key="1">
    <citation type="submission" date="2023-08" db="EMBL/GenBank/DDBJ databases">
        <title>A Necator americanus chromosomal reference genome.</title>
        <authorList>
            <person name="Ilik V."/>
            <person name="Petrzelkova K.J."/>
            <person name="Pardy F."/>
            <person name="Fuh T."/>
            <person name="Niatou-Singa F.S."/>
            <person name="Gouil Q."/>
            <person name="Baker L."/>
            <person name="Ritchie M.E."/>
            <person name="Jex A.R."/>
            <person name="Gazzola D."/>
            <person name="Li H."/>
            <person name="Toshio Fujiwara R."/>
            <person name="Zhan B."/>
            <person name="Aroian R.V."/>
            <person name="Pafco B."/>
            <person name="Schwarz E.M."/>
        </authorList>
    </citation>
    <scope>NUCLEOTIDE SEQUENCE [LARGE SCALE GENOMIC DNA]</scope>
    <source>
        <strain evidence="3 4">Aroian</strain>
        <tissue evidence="3">Whole animal</tissue>
    </source>
</reference>
<dbReference type="SUPFAM" id="SSF56672">
    <property type="entry name" value="DNA/RNA polymerases"/>
    <property type="match status" value="1"/>
</dbReference>
<feature type="region of interest" description="Disordered" evidence="1">
    <location>
        <begin position="523"/>
        <end position="586"/>
    </location>
</feature>
<keyword evidence="4" id="KW-1185">Reference proteome</keyword>
<dbReference type="EMBL" id="JAVFWL010000004">
    <property type="protein sequence ID" value="KAK6750164.1"/>
    <property type="molecule type" value="Genomic_DNA"/>
</dbReference>
<evidence type="ECO:0000313" key="3">
    <source>
        <dbReference type="EMBL" id="KAK6750164.1"/>
    </source>
</evidence>
<accession>A0ABR1DI63</accession>
<dbReference type="Proteomes" id="UP001303046">
    <property type="component" value="Unassembled WGS sequence"/>
</dbReference>
<dbReference type="InterPro" id="IPR000477">
    <property type="entry name" value="RT_dom"/>
</dbReference>
<feature type="domain" description="Reverse transcriptase" evidence="2">
    <location>
        <begin position="132"/>
        <end position="271"/>
    </location>
</feature>
<dbReference type="PANTHER" id="PTHR19446">
    <property type="entry name" value="REVERSE TRANSCRIPTASES"/>
    <property type="match status" value="1"/>
</dbReference>
<name>A0ABR1DI63_NECAM</name>
<proteinExistence type="predicted"/>
<feature type="compositionally biased region" description="Basic and acidic residues" evidence="1">
    <location>
        <begin position="541"/>
        <end position="586"/>
    </location>
</feature>
<dbReference type="InterPro" id="IPR043502">
    <property type="entry name" value="DNA/RNA_pol_sf"/>
</dbReference>
<evidence type="ECO:0000256" key="1">
    <source>
        <dbReference type="SAM" id="MobiDB-lite"/>
    </source>
</evidence>
<evidence type="ECO:0000259" key="2">
    <source>
        <dbReference type="Pfam" id="PF00078"/>
    </source>
</evidence>
<feature type="region of interest" description="Disordered" evidence="1">
    <location>
        <begin position="478"/>
        <end position="497"/>
    </location>
</feature>
<organism evidence="3 4">
    <name type="scientific">Necator americanus</name>
    <name type="common">Human hookworm</name>
    <dbReference type="NCBI Taxonomy" id="51031"/>
    <lineage>
        <taxon>Eukaryota</taxon>
        <taxon>Metazoa</taxon>
        <taxon>Ecdysozoa</taxon>
        <taxon>Nematoda</taxon>
        <taxon>Chromadorea</taxon>
        <taxon>Rhabditida</taxon>
        <taxon>Rhabditina</taxon>
        <taxon>Rhabditomorpha</taxon>
        <taxon>Strongyloidea</taxon>
        <taxon>Ancylostomatidae</taxon>
        <taxon>Bunostominae</taxon>
        <taxon>Necator</taxon>
    </lineage>
</organism>